<gene>
    <name evidence="1" type="ORF">HYG79_12935</name>
</gene>
<dbReference type="AlphaFoldDB" id="A0A7H9AS83"/>
<dbReference type="SUPFAM" id="SSF49373">
    <property type="entry name" value="Invasin/intimin cell-adhesion fragments"/>
    <property type="match status" value="1"/>
</dbReference>
<name>A0A7H9AS83_9FLAO</name>
<dbReference type="Gene3D" id="2.60.120.430">
    <property type="entry name" value="Galactose-binding lectin"/>
    <property type="match status" value="1"/>
</dbReference>
<accession>A0A7H9AS83</accession>
<protein>
    <recommendedName>
        <fullName evidence="3">Glycosyl hydrolase family 16</fullName>
    </recommendedName>
</protein>
<dbReference type="RefSeq" id="WP_179242493.1">
    <property type="nucleotide sequence ID" value="NZ_CP058595.1"/>
</dbReference>
<dbReference type="SUPFAM" id="SSF49785">
    <property type="entry name" value="Galactose-binding domain-like"/>
    <property type="match status" value="1"/>
</dbReference>
<evidence type="ECO:0000313" key="2">
    <source>
        <dbReference type="Proteomes" id="UP000509302"/>
    </source>
</evidence>
<proteinExistence type="predicted"/>
<organism evidence="1 2">
    <name type="scientific">Costertonia aggregata</name>
    <dbReference type="NCBI Taxonomy" id="343403"/>
    <lineage>
        <taxon>Bacteria</taxon>
        <taxon>Pseudomonadati</taxon>
        <taxon>Bacteroidota</taxon>
        <taxon>Flavobacteriia</taxon>
        <taxon>Flavobacteriales</taxon>
        <taxon>Flavobacteriaceae</taxon>
        <taxon>Costertonia</taxon>
    </lineage>
</organism>
<dbReference type="InterPro" id="IPR008979">
    <property type="entry name" value="Galactose-bd-like_sf"/>
</dbReference>
<dbReference type="PROSITE" id="PS51257">
    <property type="entry name" value="PROKAR_LIPOPROTEIN"/>
    <property type="match status" value="1"/>
</dbReference>
<evidence type="ECO:0000313" key="1">
    <source>
        <dbReference type="EMBL" id="QLG46212.1"/>
    </source>
</evidence>
<dbReference type="KEGG" id="cagg:HYG79_12935"/>
<keyword evidence="2" id="KW-1185">Reference proteome</keyword>
<dbReference type="EMBL" id="CP058595">
    <property type="protein sequence ID" value="QLG46212.1"/>
    <property type="molecule type" value="Genomic_DNA"/>
</dbReference>
<evidence type="ECO:0008006" key="3">
    <source>
        <dbReference type="Google" id="ProtNLM"/>
    </source>
</evidence>
<dbReference type="Proteomes" id="UP000509302">
    <property type="component" value="Chromosome"/>
</dbReference>
<dbReference type="InterPro" id="IPR008964">
    <property type="entry name" value="Invasin/intimin_cell_adhesion"/>
</dbReference>
<sequence length="477" mass="51145">MKNIKHTNIQFILFLSLCIVIFSGCEREFSDEVKFAKFPSNGDVFIDAFAGLDYFPFVDGGADPEAFSVVTDEVFSGTSAIRFDVPAFGNGFVGASFSATGARDLSGFDALTFYAKASQAADINEIGFGIEGSTANKFQVTLQNLAISTKWEKYVIPIPDPSKLINQTGLFWLAEGAENENDENGFVIWFDEIKFEKLGTVAQPRPAIFLGEELEVQTFTGSVINLNGLTQTFNLGSGVNKTVIVAPSYFEFTSSDPDIARVDERGMISILGSGFAEVTAILGGVKAQGSLSLESLGTFATAPIPTRNPSNVISIFSDAYTNVPVDFFNGFFGGQTTTGGTLDISGDNVILYENLNFVSTEFTNPTINASQMTHFHVDIQVNEALEPGDTIRVELLDFGGDNAFGGGNDSGGSVTFTNTELESRAWVSLDIPLTNFTGPAAGGAFNGLNSTTNIAQVTFASGNVSTIFVDNMYFYSE</sequence>
<reference evidence="1 2" key="1">
    <citation type="journal article" date="2006" name="Int. J. Syst. Evol. Microbiol.">
        <title>Costertonia aggregata gen. nov., sp. nov., a mesophilic marine bacterium of the family Flavobacteriaceae, isolated from a mature biofilm.</title>
        <authorList>
            <person name="Kwon K.K."/>
            <person name="Lee Y.K."/>
            <person name="Lee H.K."/>
        </authorList>
    </citation>
    <scope>NUCLEOTIDE SEQUENCE [LARGE SCALE GENOMIC DNA]</scope>
    <source>
        <strain evidence="1 2">KCCM 42265</strain>
    </source>
</reference>
<dbReference type="Gene3D" id="2.60.40.1080">
    <property type="match status" value="1"/>
</dbReference>